<dbReference type="RefSeq" id="WP_063785428.1">
    <property type="nucleotide sequence ID" value="NZ_LGUV01000007.1"/>
</dbReference>
<evidence type="ECO:0000256" key="2">
    <source>
        <dbReference type="ARBA" id="ARBA00022840"/>
    </source>
</evidence>
<dbReference type="GO" id="GO:0005524">
    <property type="term" value="F:ATP binding"/>
    <property type="evidence" value="ECO:0007669"/>
    <property type="project" value="UniProtKB-KW"/>
</dbReference>
<dbReference type="SUPFAM" id="SSF46894">
    <property type="entry name" value="C-terminal effector domain of the bipartite response regulators"/>
    <property type="match status" value="1"/>
</dbReference>
<sequence length="921" mass="99942">MGPLSPAQPPAFGPYFVGRAEELKILTQRIEEAADGEPQAVWIEGDGGIGKTALVRQCLAGHPSLQVMWASCDPSETDYPYGVIDQLLSRVSVPPERSLLLGRGPVAPSAAPHQIGGELLSLLGSFQETGPRAIVVDDVQWADEVSMKALAFFLRRLGADRVITIFIARGDASASAASSQRAVMTRQRATVIRLAGLSEKEVAQLVASVRTAHDNNSLARRLRRYTGGHPLYVQTILKDLATHNGAATDLPLPTSLAGRLRQQIAAVPPASRALLEGLAILAGRFPLAVTAQVAHIDNPAEALEPLLGAGLVRWWPTEPAAPIEIHHPLQRDAVVESMAPQRKRQLHAAAALVVDTAAAWRHKVAATQRVDAVLADSLEQEAYAQLSQDNTERAATYLMWAAGLSPERKDSERRLLTAFAHLMWSEKYASVEQMLSQIQACAPSPLRSLVLGSVATVQGHLATAQHELTAVQQDTESLNQPWIVAMAAVWQCTGHMIAGDSQASINAARQAIAVQSAPRYTRRAIGFSAYSQGLQKGARSGLRELASLVDLPAERSALQPEDALLLMERGNLLHFAGELHQSIQDLTTALRIARTHGVPIFDEQTHAFLARAQYLAGEWDDAAISADTAMTLVASEDKAWFHAQASATACLIAASRGEWQRAKHLLDEIQTDRYGVASQTFPAIACATLAQAEENYEAVIAALEPITRSSSTSGRLLFQIHWLPLHTEALIGANHLQAADTALAQLRDLHHDIPALGTTAAWLGGWLAEKKGDLVTAQALYEQGIISPITQDDMPLRRGLLEHTYSRFLVSQRRNRRTAAEHLRNAYQRFSKLGATPFMERCAQDLAACGLQAPKGAPKELLTLTEREQGVAHLIAKGMTNQEAADELYLSSKTIEYHLSHIYAKLGVSSRRDLRALLQTT</sequence>
<dbReference type="InterPro" id="IPR000792">
    <property type="entry name" value="Tscrpt_reg_LuxR_C"/>
</dbReference>
<reference evidence="5" key="1">
    <citation type="submission" date="2015-07" db="EMBL/GenBank/DDBJ databases">
        <authorList>
            <consortium name="Consortium for Microbial Forensics and Genomics (microFORGE)"/>
            <person name="Knight B.M."/>
            <person name="Roberts D.P."/>
            <person name="Lin D."/>
            <person name="Hari K."/>
            <person name="Fletcher J."/>
            <person name="Melcher U."/>
            <person name="Blagden T."/>
            <person name="Winegar R.A."/>
        </authorList>
    </citation>
    <scope>NUCLEOTIDE SEQUENCE [LARGE SCALE GENOMIC DNA]</scope>
    <source>
        <strain evidence="5">NRRL B-1447</strain>
    </source>
</reference>
<feature type="domain" description="HTH luxR-type" evidence="3">
    <location>
        <begin position="857"/>
        <end position="921"/>
    </location>
</feature>
<evidence type="ECO:0000259" key="3">
    <source>
        <dbReference type="PROSITE" id="PS50043"/>
    </source>
</evidence>
<dbReference type="PANTHER" id="PTHR16305:SF35">
    <property type="entry name" value="TRANSCRIPTIONAL ACTIVATOR DOMAIN"/>
    <property type="match status" value="1"/>
</dbReference>
<evidence type="ECO:0000313" key="5">
    <source>
        <dbReference type="Proteomes" id="UP000037084"/>
    </source>
</evidence>
<dbReference type="Pfam" id="PF13191">
    <property type="entry name" value="AAA_16"/>
    <property type="match status" value="1"/>
</dbReference>
<accession>A0A0L8N491</accession>
<comment type="caution">
    <text evidence="4">The sequence shown here is derived from an EMBL/GenBank/DDBJ whole genome shotgun (WGS) entry which is preliminary data.</text>
</comment>
<proteinExistence type="predicted"/>
<dbReference type="Gene3D" id="1.10.10.10">
    <property type="entry name" value="Winged helix-like DNA-binding domain superfamily/Winged helix DNA-binding domain"/>
    <property type="match status" value="1"/>
</dbReference>
<dbReference type="InterPro" id="IPR036388">
    <property type="entry name" value="WH-like_DNA-bd_sf"/>
</dbReference>
<dbReference type="Proteomes" id="UP000037084">
    <property type="component" value="Unassembled WGS sequence"/>
</dbReference>
<gene>
    <name evidence="4" type="ORF">ADK75_03905</name>
</gene>
<dbReference type="OrthoDB" id="134933at2"/>
<dbReference type="InterPro" id="IPR019734">
    <property type="entry name" value="TPR_rpt"/>
</dbReference>
<dbReference type="InterPro" id="IPR041664">
    <property type="entry name" value="AAA_16"/>
</dbReference>
<dbReference type="PROSITE" id="PS50043">
    <property type="entry name" value="HTH_LUXR_2"/>
    <property type="match status" value="1"/>
</dbReference>
<dbReference type="Gene3D" id="1.25.40.10">
    <property type="entry name" value="Tetratricopeptide repeat domain"/>
    <property type="match status" value="1"/>
</dbReference>
<dbReference type="InterPro" id="IPR016032">
    <property type="entry name" value="Sig_transdc_resp-reg_C-effctor"/>
</dbReference>
<dbReference type="InterPro" id="IPR027417">
    <property type="entry name" value="P-loop_NTPase"/>
</dbReference>
<dbReference type="InterPro" id="IPR011990">
    <property type="entry name" value="TPR-like_helical_dom_sf"/>
</dbReference>
<dbReference type="PRINTS" id="PR00038">
    <property type="entry name" value="HTHLUXR"/>
</dbReference>
<protein>
    <recommendedName>
        <fullName evidence="3">HTH luxR-type domain-containing protein</fullName>
    </recommendedName>
</protein>
<dbReference type="CDD" id="cd06170">
    <property type="entry name" value="LuxR_C_like"/>
    <property type="match status" value="1"/>
</dbReference>
<evidence type="ECO:0000313" key="4">
    <source>
        <dbReference type="EMBL" id="KOG57497.1"/>
    </source>
</evidence>
<dbReference type="Gene3D" id="3.40.50.300">
    <property type="entry name" value="P-loop containing nucleotide triphosphate hydrolases"/>
    <property type="match status" value="1"/>
</dbReference>
<dbReference type="SMART" id="SM00421">
    <property type="entry name" value="HTH_LUXR"/>
    <property type="match status" value="1"/>
</dbReference>
<keyword evidence="2" id="KW-0067">ATP-binding</keyword>
<dbReference type="PANTHER" id="PTHR16305">
    <property type="entry name" value="TESTICULAR SOLUBLE ADENYLYL CYCLASE"/>
    <property type="match status" value="1"/>
</dbReference>
<dbReference type="SUPFAM" id="SSF52540">
    <property type="entry name" value="P-loop containing nucleoside triphosphate hydrolases"/>
    <property type="match status" value="1"/>
</dbReference>
<dbReference type="PATRIC" id="fig|1961.12.peg.829"/>
<dbReference type="Pfam" id="PF00196">
    <property type="entry name" value="GerE"/>
    <property type="match status" value="1"/>
</dbReference>
<keyword evidence="1" id="KW-0547">Nucleotide-binding</keyword>
<dbReference type="AlphaFoldDB" id="A0A0L8N491"/>
<dbReference type="EMBL" id="LGUV01000007">
    <property type="protein sequence ID" value="KOG57497.1"/>
    <property type="molecule type" value="Genomic_DNA"/>
</dbReference>
<evidence type="ECO:0000256" key="1">
    <source>
        <dbReference type="ARBA" id="ARBA00022741"/>
    </source>
</evidence>
<dbReference type="SUPFAM" id="SSF48452">
    <property type="entry name" value="TPR-like"/>
    <property type="match status" value="1"/>
</dbReference>
<dbReference type="GO" id="GO:0006355">
    <property type="term" value="P:regulation of DNA-templated transcription"/>
    <property type="evidence" value="ECO:0007669"/>
    <property type="project" value="InterPro"/>
</dbReference>
<dbReference type="SMART" id="SM00028">
    <property type="entry name" value="TPR"/>
    <property type="match status" value="3"/>
</dbReference>
<dbReference type="GO" id="GO:0004016">
    <property type="term" value="F:adenylate cyclase activity"/>
    <property type="evidence" value="ECO:0007669"/>
    <property type="project" value="TreeGrafter"/>
</dbReference>
<dbReference type="GO" id="GO:0003677">
    <property type="term" value="F:DNA binding"/>
    <property type="evidence" value="ECO:0007669"/>
    <property type="project" value="InterPro"/>
</dbReference>
<organism evidence="4 5">
    <name type="scientific">Streptomyces virginiae</name>
    <name type="common">Streptomyces cinnamonensis</name>
    <dbReference type="NCBI Taxonomy" id="1961"/>
    <lineage>
        <taxon>Bacteria</taxon>
        <taxon>Bacillati</taxon>
        <taxon>Actinomycetota</taxon>
        <taxon>Actinomycetes</taxon>
        <taxon>Kitasatosporales</taxon>
        <taxon>Streptomycetaceae</taxon>
        <taxon>Streptomyces</taxon>
    </lineage>
</organism>
<name>A0A0L8N491_STRVG</name>
<dbReference type="GO" id="GO:0005737">
    <property type="term" value="C:cytoplasm"/>
    <property type="evidence" value="ECO:0007669"/>
    <property type="project" value="TreeGrafter"/>
</dbReference>